<reference evidence="8" key="3">
    <citation type="submission" date="2025-09" db="UniProtKB">
        <authorList>
            <consortium name="Ensembl"/>
        </authorList>
    </citation>
    <scope>IDENTIFICATION</scope>
</reference>
<organism evidence="8 9">
    <name type="scientific">Gadus morhua</name>
    <name type="common">Atlantic cod</name>
    <dbReference type="NCBI Taxonomy" id="8049"/>
    <lineage>
        <taxon>Eukaryota</taxon>
        <taxon>Metazoa</taxon>
        <taxon>Chordata</taxon>
        <taxon>Craniata</taxon>
        <taxon>Vertebrata</taxon>
        <taxon>Euteleostomi</taxon>
        <taxon>Actinopterygii</taxon>
        <taxon>Neopterygii</taxon>
        <taxon>Teleostei</taxon>
        <taxon>Neoteleostei</taxon>
        <taxon>Acanthomorphata</taxon>
        <taxon>Zeiogadaria</taxon>
        <taxon>Gadariae</taxon>
        <taxon>Gadiformes</taxon>
        <taxon>Gadoidei</taxon>
        <taxon>Gadidae</taxon>
        <taxon>Gadus</taxon>
    </lineage>
</organism>
<dbReference type="InterPro" id="IPR002125">
    <property type="entry name" value="CMP_dCMP_dom"/>
</dbReference>
<dbReference type="PANTHER" id="PTHR11086">
    <property type="entry name" value="DEOXYCYTIDYLATE DEAMINASE-RELATED"/>
    <property type="match status" value="1"/>
</dbReference>
<dbReference type="Pfam" id="PF00383">
    <property type="entry name" value="dCMP_cyt_deam_1"/>
    <property type="match status" value="1"/>
</dbReference>
<evidence type="ECO:0000256" key="2">
    <source>
        <dbReference type="ARBA" id="ARBA00022727"/>
    </source>
</evidence>
<evidence type="ECO:0000313" key="8">
    <source>
        <dbReference type="Ensembl" id="ENSGMOP00000053618.1"/>
    </source>
</evidence>
<dbReference type="AlphaFoldDB" id="A0A8C5C0G8"/>
<feature type="domain" description="CMP/dCMP-type deaminase" evidence="7">
    <location>
        <begin position="16"/>
        <end position="60"/>
    </location>
</feature>
<evidence type="ECO:0000259" key="7">
    <source>
        <dbReference type="Pfam" id="PF00383"/>
    </source>
</evidence>
<evidence type="ECO:0000256" key="6">
    <source>
        <dbReference type="SAM" id="MobiDB-lite"/>
    </source>
</evidence>
<dbReference type="GO" id="GO:0005737">
    <property type="term" value="C:cytoplasm"/>
    <property type="evidence" value="ECO:0007669"/>
    <property type="project" value="TreeGrafter"/>
</dbReference>
<dbReference type="SUPFAM" id="SSF53927">
    <property type="entry name" value="Cytidine deaminase-like"/>
    <property type="match status" value="1"/>
</dbReference>
<dbReference type="PANTHER" id="PTHR11086:SF18">
    <property type="entry name" value="DEOXYCYTIDYLATE DEAMINASE"/>
    <property type="match status" value="1"/>
</dbReference>
<evidence type="ECO:0000256" key="5">
    <source>
        <dbReference type="ARBA" id="ARBA00041763"/>
    </source>
</evidence>
<keyword evidence="3" id="KW-0378">Hydrolase</keyword>
<dbReference type="InterPro" id="IPR015517">
    <property type="entry name" value="dCMP_deaminase-rel"/>
</dbReference>
<sequence length="100" mass="11524">KNCTPCKREDFLVHGDYWMAVAALAAKRSKDPRTQVGACIVNQENVIVGIGYNRMPEGWDDDHLPWNRHGQGRWDTNSHVRTQTHKHTNTQTHKHTNPLK</sequence>
<evidence type="ECO:0000256" key="1">
    <source>
        <dbReference type="ARBA" id="ARBA00001947"/>
    </source>
</evidence>
<evidence type="ECO:0000256" key="4">
    <source>
        <dbReference type="ARBA" id="ARBA00038938"/>
    </source>
</evidence>
<dbReference type="EC" id="3.5.4.12" evidence="4"/>
<evidence type="ECO:0000256" key="3">
    <source>
        <dbReference type="ARBA" id="ARBA00022801"/>
    </source>
</evidence>
<dbReference type="Gene3D" id="3.40.140.10">
    <property type="entry name" value="Cytidine Deaminase, domain 2"/>
    <property type="match status" value="1"/>
</dbReference>
<comment type="cofactor">
    <cofactor evidence="1">
        <name>Zn(2+)</name>
        <dbReference type="ChEBI" id="CHEBI:29105"/>
    </cofactor>
</comment>
<dbReference type="Proteomes" id="UP000694546">
    <property type="component" value="Chromosome 1"/>
</dbReference>
<feature type="region of interest" description="Disordered" evidence="6">
    <location>
        <begin position="60"/>
        <end position="100"/>
    </location>
</feature>
<proteinExistence type="predicted"/>
<reference evidence="8" key="1">
    <citation type="submission" date="2019-07" db="EMBL/GenBank/DDBJ databases">
        <authorList>
            <consortium name="Wellcome Sanger Institute Data Sharing"/>
        </authorList>
    </citation>
    <scope>NUCLEOTIDE SEQUENCE [LARGE SCALE GENOMIC DNA]</scope>
</reference>
<dbReference type="GO" id="GO:0004132">
    <property type="term" value="F:dCMP deaminase activity"/>
    <property type="evidence" value="ECO:0007669"/>
    <property type="project" value="TreeGrafter"/>
</dbReference>
<accession>A0A8C5C0G8</accession>
<dbReference type="Ensembl" id="ENSGMOT00000063334.1">
    <property type="protein sequence ID" value="ENSGMOP00000053618.1"/>
    <property type="gene ID" value="ENSGMOG00000017217.2"/>
</dbReference>
<keyword evidence="2" id="KW-0545">Nucleotide biosynthesis</keyword>
<evidence type="ECO:0000313" key="9">
    <source>
        <dbReference type="Proteomes" id="UP000694546"/>
    </source>
</evidence>
<feature type="compositionally biased region" description="Basic residues" evidence="6">
    <location>
        <begin position="82"/>
        <end position="100"/>
    </location>
</feature>
<reference evidence="8" key="2">
    <citation type="submission" date="2025-08" db="UniProtKB">
        <authorList>
            <consortium name="Ensembl"/>
        </authorList>
    </citation>
    <scope>IDENTIFICATION</scope>
</reference>
<name>A0A8C5C0G8_GADMO</name>
<dbReference type="InterPro" id="IPR016193">
    <property type="entry name" value="Cytidine_deaminase-like"/>
</dbReference>
<protein>
    <recommendedName>
        <fullName evidence="5">dCMP deaminase</fullName>
        <ecNumber evidence="4">3.5.4.12</ecNumber>
    </recommendedName>
    <alternativeName>
        <fullName evidence="5">dCMP deaminase</fullName>
    </alternativeName>
</protein>
<dbReference type="GeneTree" id="ENSGT00940000153676"/>
<keyword evidence="9" id="KW-1185">Reference proteome</keyword>